<dbReference type="Gene3D" id="3.40.50.1820">
    <property type="entry name" value="alpha/beta hydrolase"/>
    <property type="match status" value="1"/>
</dbReference>
<reference evidence="2" key="1">
    <citation type="submission" date="2020-05" db="EMBL/GenBank/DDBJ databases">
        <authorList>
            <person name="Chiriac C."/>
            <person name="Salcher M."/>
            <person name="Ghai R."/>
            <person name="Kavagutti S V."/>
        </authorList>
    </citation>
    <scope>NUCLEOTIDE SEQUENCE</scope>
</reference>
<organism evidence="2">
    <name type="scientific">freshwater metagenome</name>
    <dbReference type="NCBI Taxonomy" id="449393"/>
    <lineage>
        <taxon>unclassified sequences</taxon>
        <taxon>metagenomes</taxon>
        <taxon>ecological metagenomes</taxon>
    </lineage>
</organism>
<accession>A0A6J7KLX7</accession>
<dbReference type="AlphaFoldDB" id="A0A6J7KLX7"/>
<evidence type="ECO:0000259" key="1">
    <source>
        <dbReference type="Pfam" id="PF07819"/>
    </source>
</evidence>
<dbReference type="EMBL" id="CAFBMK010000386">
    <property type="protein sequence ID" value="CAB4954854.1"/>
    <property type="molecule type" value="Genomic_DNA"/>
</dbReference>
<dbReference type="GO" id="GO:0016788">
    <property type="term" value="F:hydrolase activity, acting on ester bonds"/>
    <property type="evidence" value="ECO:0007669"/>
    <property type="project" value="InterPro"/>
</dbReference>
<dbReference type="InterPro" id="IPR029058">
    <property type="entry name" value="AB_hydrolase_fold"/>
</dbReference>
<proteinExistence type="predicted"/>
<dbReference type="InterPro" id="IPR012908">
    <property type="entry name" value="PGAP1-ab_dom-like"/>
</dbReference>
<gene>
    <name evidence="2" type="ORF">UFOPK3564_03697</name>
</gene>
<sequence length="434" mass="45953">MRADELQAVGDGAARAFSGGVDHVQRTHRTIARRAFGATRAAGPASGGVRVVHDGIADGVYAAVRGIGTVAVRGLARTASVVRPPGDDLRALADRPLGDAVLGALNGAFGARFAAEDSPLALRMTVRVRGEDLPLEPAELRRRFPLPSGRVAVLVHGLCMTDAAWELGGDEDAYYARRLHRDLDYDVVSIRYNSGRRIPQNGAELASVLEQLVAVWPGGVRDLALIGHSMGGLVCRSACAVAAETGHGWLDPLNDVVTLGTPHLGANLERAAATAHWAAGLLPETRLFADLLELRSDGVLDLRDGAIVMDDLPLPVDRSPWGERGTSVPLLEGVHHHAVGTTMARNPDSWLAANVLGDLLVTPASAASRAKGERRLAFEEDDVVILGGVDHFALLHHPKVYAHVRRWLRPRDVLVAAGGTGDGTVDGEASADDR</sequence>
<dbReference type="SUPFAM" id="SSF53474">
    <property type="entry name" value="alpha/beta-Hydrolases"/>
    <property type="match status" value="1"/>
</dbReference>
<dbReference type="Pfam" id="PF07819">
    <property type="entry name" value="PGAP1"/>
    <property type="match status" value="1"/>
</dbReference>
<protein>
    <submittedName>
        <fullName evidence="2">Unannotated protein</fullName>
    </submittedName>
</protein>
<name>A0A6J7KLX7_9ZZZZ</name>
<feature type="domain" description="GPI inositol-deacylase PGAP1-like alpha/beta" evidence="1">
    <location>
        <begin position="219"/>
        <end position="269"/>
    </location>
</feature>
<evidence type="ECO:0000313" key="2">
    <source>
        <dbReference type="EMBL" id="CAB4954854.1"/>
    </source>
</evidence>